<dbReference type="GO" id="GO:0006355">
    <property type="term" value="P:regulation of DNA-templated transcription"/>
    <property type="evidence" value="ECO:0007669"/>
    <property type="project" value="InterPro"/>
</dbReference>
<feature type="compositionally biased region" description="Basic and acidic residues" evidence="2">
    <location>
        <begin position="234"/>
        <end position="243"/>
    </location>
</feature>
<feature type="compositionally biased region" description="Basic and acidic residues" evidence="2">
    <location>
        <begin position="250"/>
        <end position="272"/>
    </location>
</feature>
<sequence length="524" mass="59895">MATKNVISGKRRDQEEEERTLNYAAEEQSDEETDSDSESAEEAAPPLVPPKKPKFITPLKPLGPETVENGSACSSPSASGFIIMPSQKPSGDKKRKAPASKVFGRDDVIALLKGLAVFWVTGKNNKWAEFHHFIKGDLRNQFTKIQVSEKIRALKKKFYANWERANGGHLDLSDPHELAVFELSKELWGDETGIAPEKGQMVENEDEEADDITRERNLVSENDEGSKNVKKRKQASEIDEGSKSTKKRKQLGEHGEVNKKIRKQEHGIKELLEEGDEHDAANTILSIRNMVDEHGGGNKKTRKGEQVDELDDKKELLKEGIQVDDYDKATKIPSKQKRVDEFGEGKRKKKKRKQLDERDEANKTASEQKEVDEHVEKKESLKEVNQHDENEELMNEGKRADEYEEQDVTTGKQKQVDGHELKKDLAKQGKQLDDHHEEDNIPANQKQEMKISAEDFQSAYPLLCASFDIFGYPMVAKKNCFMIGRENAQELEEKWREFNAEAHHLELKRLDLMKRDFQGRLQRK</sequence>
<reference evidence="4 5" key="1">
    <citation type="journal article" date="2021" name="Nat. Commun.">
        <title>Incipient diploidization of the medicinal plant Perilla within 10,000 years.</title>
        <authorList>
            <person name="Zhang Y."/>
            <person name="Shen Q."/>
            <person name="Leng L."/>
            <person name="Zhang D."/>
            <person name="Chen S."/>
            <person name="Shi Y."/>
            <person name="Ning Z."/>
            <person name="Chen S."/>
        </authorList>
    </citation>
    <scope>NUCLEOTIDE SEQUENCE [LARGE SCALE GENOMIC DNA]</scope>
    <source>
        <strain evidence="5">cv. PC099</strain>
    </source>
</reference>
<evidence type="ECO:0000256" key="1">
    <source>
        <dbReference type="ARBA" id="ARBA00010820"/>
    </source>
</evidence>
<proteinExistence type="inferred from homology"/>
<dbReference type="PANTHER" id="PTHR31662:SF33">
    <property type="entry name" value="DNA-BINDING STOREKEEPER PROTEIN TRANSCRIPTIONAL REGULATOR-LIKE PROTEIN"/>
    <property type="match status" value="1"/>
</dbReference>
<feature type="compositionally biased region" description="Basic and acidic residues" evidence="2">
    <location>
        <begin position="354"/>
        <end position="388"/>
    </location>
</feature>
<dbReference type="EMBL" id="SDAM02000006">
    <property type="protein sequence ID" value="KAH6837890.1"/>
    <property type="molecule type" value="Genomic_DNA"/>
</dbReference>
<dbReference type="Proteomes" id="UP001190926">
    <property type="component" value="Unassembled WGS sequence"/>
</dbReference>
<evidence type="ECO:0000256" key="2">
    <source>
        <dbReference type="SAM" id="MobiDB-lite"/>
    </source>
</evidence>
<dbReference type="InterPro" id="IPR007592">
    <property type="entry name" value="GEBP"/>
</dbReference>
<dbReference type="AlphaFoldDB" id="A0AAD4JPY3"/>
<accession>A0AAD4JPY3</accession>
<evidence type="ECO:0000313" key="5">
    <source>
        <dbReference type="Proteomes" id="UP001190926"/>
    </source>
</evidence>
<comment type="similarity">
    <text evidence="1">Belongs to the GeBP family.</text>
</comment>
<dbReference type="GO" id="GO:0005634">
    <property type="term" value="C:nucleus"/>
    <property type="evidence" value="ECO:0007669"/>
    <property type="project" value="TreeGrafter"/>
</dbReference>
<feature type="region of interest" description="Disordered" evidence="2">
    <location>
        <begin position="1"/>
        <end position="75"/>
    </location>
</feature>
<comment type="caution">
    <text evidence="4">The sequence shown here is derived from an EMBL/GenBank/DDBJ whole genome shotgun (WGS) entry which is preliminary data.</text>
</comment>
<feature type="region of interest" description="Disordered" evidence="2">
    <location>
        <begin position="326"/>
        <end position="421"/>
    </location>
</feature>
<feature type="domain" description="Glabrous enhancer-binding protein-like DBD" evidence="3">
    <location>
        <begin position="101"/>
        <end position="189"/>
    </location>
</feature>
<protein>
    <recommendedName>
        <fullName evidence="3">Glabrous enhancer-binding protein-like DBD domain-containing protein</fullName>
    </recommendedName>
</protein>
<dbReference type="Pfam" id="PF04504">
    <property type="entry name" value="GeBP-like_DBD"/>
    <property type="match status" value="1"/>
</dbReference>
<feature type="compositionally biased region" description="Acidic residues" evidence="2">
    <location>
        <begin position="27"/>
        <end position="41"/>
    </location>
</feature>
<organism evidence="4 5">
    <name type="scientific">Perilla frutescens var. hirtella</name>
    <name type="common">Perilla citriodora</name>
    <name type="synonym">Perilla setoyensis</name>
    <dbReference type="NCBI Taxonomy" id="608512"/>
    <lineage>
        <taxon>Eukaryota</taxon>
        <taxon>Viridiplantae</taxon>
        <taxon>Streptophyta</taxon>
        <taxon>Embryophyta</taxon>
        <taxon>Tracheophyta</taxon>
        <taxon>Spermatophyta</taxon>
        <taxon>Magnoliopsida</taxon>
        <taxon>eudicotyledons</taxon>
        <taxon>Gunneridae</taxon>
        <taxon>Pentapetalae</taxon>
        <taxon>asterids</taxon>
        <taxon>lamiids</taxon>
        <taxon>Lamiales</taxon>
        <taxon>Lamiaceae</taxon>
        <taxon>Nepetoideae</taxon>
        <taxon>Elsholtzieae</taxon>
        <taxon>Perilla</taxon>
    </lineage>
</organism>
<dbReference type="PANTHER" id="PTHR31662">
    <property type="entry name" value="BNAANNG10740D PROTEIN-RELATED"/>
    <property type="match status" value="1"/>
</dbReference>
<keyword evidence="5" id="KW-1185">Reference proteome</keyword>
<name>A0AAD4JPY3_PERFH</name>
<evidence type="ECO:0000313" key="4">
    <source>
        <dbReference type="EMBL" id="KAH6837890.1"/>
    </source>
</evidence>
<gene>
    <name evidence="4" type="ORF">C2S53_001975</name>
</gene>
<evidence type="ECO:0000259" key="3">
    <source>
        <dbReference type="Pfam" id="PF04504"/>
    </source>
</evidence>
<feature type="region of interest" description="Disordered" evidence="2">
    <location>
        <begin position="192"/>
        <end position="311"/>
    </location>
</feature>
<dbReference type="InterPro" id="IPR053932">
    <property type="entry name" value="GeBP-like_DBD"/>
</dbReference>